<dbReference type="Proteomes" id="UP000515152">
    <property type="component" value="Chromosome 5"/>
</dbReference>
<feature type="compositionally biased region" description="Polar residues" evidence="2">
    <location>
        <begin position="579"/>
        <end position="598"/>
    </location>
</feature>
<feature type="compositionally biased region" description="Low complexity" evidence="2">
    <location>
        <begin position="599"/>
        <end position="612"/>
    </location>
</feature>
<dbReference type="AlphaFoldDB" id="A0A6P3WAT9"/>
<feature type="compositionally biased region" description="Polar residues" evidence="2">
    <location>
        <begin position="652"/>
        <end position="661"/>
    </location>
</feature>
<dbReference type="InterPro" id="IPR039574">
    <property type="entry name" value="OGFr"/>
</dbReference>
<feature type="compositionally biased region" description="Low complexity" evidence="2">
    <location>
        <begin position="433"/>
        <end position="442"/>
    </location>
</feature>
<dbReference type="KEGG" id="char:105909868"/>
<feature type="compositionally biased region" description="Low complexity" evidence="2">
    <location>
        <begin position="503"/>
        <end position="515"/>
    </location>
</feature>
<evidence type="ECO:0000259" key="3">
    <source>
        <dbReference type="Pfam" id="PF04664"/>
    </source>
</evidence>
<organism evidence="4 5">
    <name type="scientific">Clupea harengus</name>
    <name type="common">Atlantic herring</name>
    <dbReference type="NCBI Taxonomy" id="7950"/>
    <lineage>
        <taxon>Eukaryota</taxon>
        <taxon>Metazoa</taxon>
        <taxon>Chordata</taxon>
        <taxon>Craniata</taxon>
        <taxon>Vertebrata</taxon>
        <taxon>Euteleostomi</taxon>
        <taxon>Actinopterygii</taxon>
        <taxon>Neopterygii</taxon>
        <taxon>Teleostei</taxon>
        <taxon>Clupei</taxon>
        <taxon>Clupeiformes</taxon>
        <taxon>Clupeoidei</taxon>
        <taxon>Clupeidae</taxon>
        <taxon>Clupea</taxon>
    </lineage>
</organism>
<gene>
    <name evidence="5" type="primary">LOC105909868</name>
</gene>
<proteinExistence type="inferred from homology"/>
<sequence>MPGRYLFQRLVNNIVYVLSYLPRSVFFVLQRLISAMANFGALTPDTDNSEISDNASRPSGTNYCKDNDSKSCDNQDNDSDSDDSFTSEYDSTWEEDDKIKSDTRKTQPRTEQRWWGGWSMGRNTSAARDMQTYRHDYPGQEDPPPCQVFTHHPNLKFYKNEMASQPDDVSIEEFHNNWRGDYSRLERSHTFIQWLFPIREDGMNYQAYKLTTDEREAFIADETAKERLRESYELMLDFYGMKLVNYQTGEVERAENWRERFYNLNKHTHNSLRITRILKCLGTLGFAHYQAPLVRLFLTETLKNGELPNVKRSVLDYFLFSVLDKAQRKELIREAFTMLHKHKGNRKNTGSEKFVWCPKRVQKRFLEELKSEETNTNRAGDQSLDHVDETQSTAEGNTGEVEKNDSQLEGVSKESSDVEMQVPTDDRPDSQIANEEALAGADLAEESLARKDSDKNDETSRTIGDGETEHTNTEMAGAEAQKNISDKQERQSANKSTSRDDSSVSGSSTDELSSTMQLNGEDPTQYPTKQSNAHIVTENEANSEDLKTFQDDKPEGCPEQGKEEVRPAEGPTGPPNITDELNNENVSTVCHNSRVKNLSSSSIDGSDSSDPDNPTPLQMDLKLTTDKDTDKEKPVELSVEKSNEKYNEDEMQNTAVNSGTQLAKEDHIGSQQAPLGNQGVETAVVPAKDSPEVE</sequence>
<evidence type="ECO:0000256" key="1">
    <source>
        <dbReference type="ARBA" id="ARBA00010365"/>
    </source>
</evidence>
<dbReference type="OrthoDB" id="9030204at2759"/>
<feature type="compositionally biased region" description="Basic and acidic residues" evidence="2">
    <location>
        <begin position="447"/>
        <end position="460"/>
    </location>
</feature>
<feature type="domain" description="Opioid growth factor receptor (OGFr) conserved" evidence="3">
    <location>
        <begin position="152"/>
        <end position="360"/>
    </location>
</feature>
<evidence type="ECO:0000313" key="4">
    <source>
        <dbReference type="Proteomes" id="UP000515152"/>
    </source>
</evidence>
<evidence type="ECO:0000313" key="5">
    <source>
        <dbReference type="RefSeq" id="XP_012693989.2"/>
    </source>
</evidence>
<accession>A0A6P3WAT9</accession>
<feature type="compositionally biased region" description="Basic and acidic residues" evidence="2">
    <location>
        <begin position="484"/>
        <end position="502"/>
    </location>
</feature>
<dbReference type="GO" id="GO:0016020">
    <property type="term" value="C:membrane"/>
    <property type="evidence" value="ECO:0007669"/>
    <property type="project" value="InterPro"/>
</dbReference>
<feature type="compositionally biased region" description="Basic and acidic residues" evidence="2">
    <location>
        <begin position="400"/>
        <end position="416"/>
    </location>
</feature>
<feature type="compositionally biased region" description="Polar residues" evidence="2">
    <location>
        <begin position="525"/>
        <end position="534"/>
    </location>
</feature>
<feature type="region of interest" description="Disordered" evidence="2">
    <location>
        <begin position="43"/>
        <end position="110"/>
    </location>
</feature>
<dbReference type="GO" id="GO:0140625">
    <property type="term" value="F:opioid growth factor receptor activity"/>
    <property type="evidence" value="ECO:0007669"/>
    <property type="project" value="InterPro"/>
</dbReference>
<feature type="compositionally biased region" description="Polar residues" evidence="2">
    <location>
        <begin position="45"/>
        <end position="64"/>
    </location>
</feature>
<dbReference type="RefSeq" id="XP_012693989.2">
    <property type="nucleotide sequence ID" value="XM_012838535.2"/>
</dbReference>
<dbReference type="PANTHER" id="PTHR14015:SF1">
    <property type="entry name" value="OPIOID GROWTH FACTOR RECEPTOR"/>
    <property type="match status" value="1"/>
</dbReference>
<dbReference type="GeneID" id="105909868"/>
<feature type="compositionally biased region" description="Basic and acidic residues" evidence="2">
    <location>
        <begin position="623"/>
        <end position="648"/>
    </location>
</feature>
<dbReference type="InterPro" id="IPR006757">
    <property type="entry name" value="OGF_rcpt"/>
</dbReference>
<dbReference type="PANTHER" id="PTHR14015">
    <property type="entry name" value="OPIOID GROWTH FACTOR RECEPTOR OGFR ZETA-TYPE OPIOID RECEPTOR"/>
    <property type="match status" value="1"/>
</dbReference>
<evidence type="ECO:0000256" key="2">
    <source>
        <dbReference type="SAM" id="MobiDB-lite"/>
    </source>
</evidence>
<feature type="compositionally biased region" description="Basic and acidic residues" evidence="2">
    <location>
        <begin position="544"/>
        <end position="567"/>
    </location>
</feature>
<feature type="region of interest" description="Disordered" evidence="2">
    <location>
        <begin position="370"/>
        <end position="694"/>
    </location>
</feature>
<keyword evidence="4" id="KW-1185">Reference proteome</keyword>
<reference evidence="5" key="1">
    <citation type="submission" date="2025-08" db="UniProtKB">
        <authorList>
            <consortium name="RefSeq"/>
        </authorList>
    </citation>
    <scope>IDENTIFICATION</scope>
</reference>
<comment type="similarity">
    <text evidence="1">Belongs to the opioid growth factor receptor family.</text>
</comment>
<feature type="compositionally biased region" description="Basic and acidic residues" evidence="2">
    <location>
        <begin position="97"/>
        <end position="110"/>
    </location>
</feature>
<protein>
    <submittedName>
        <fullName evidence="5">Opioid growth factor receptor-like protein 1</fullName>
    </submittedName>
</protein>
<feature type="compositionally biased region" description="Acidic residues" evidence="2">
    <location>
        <begin position="75"/>
        <end position="96"/>
    </location>
</feature>
<dbReference type="Pfam" id="PF04664">
    <property type="entry name" value="OGFr_N"/>
    <property type="match status" value="1"/>
</dbReference>
<name>A0A6P3WAT9_CLUHA</name>